<dbReference type="Gene3D" id="3.40.190.10">
    <property type="entry name" value="Periplasmic binding protein-like II"/>
    <property type="match status" value="1"/>
</dbReference>
<dbReference type="InterPro" id="IPR050490">
    <property type="entry name" value="Bact_solute-bd_prot1"/>
</dbReference>
<evidence type="ECO:0000256" key="4">
    <source>
        <dbReference type="ARBA" id="ARBA00022729"/>
    </source>
</evidence>
<proteinExistence type="inferred from homology"/>
<dbReference type="InterPro" id="IPR006059">
    <property type="entry name" value="SBP"/>
</dbReference>
<feature type="chain" id="PRO_5021434286" evidence="6">
    <location>
        <begin position="24"/>
        <end position="500"/>
    </location>
</feature>
<accession>A0A4Y8PRV6</accession>
<evidence type="ECO:0000256" key="5">
    <source>
        <dbReference type="SAM" id="MobiDB-lite"/>
    </source>
</evidence>
<dbReference type="PANTHER" id="PTHR43649:SF31">
    <property type="entry name" value="SN-GLYCEROL-3-PHOSPHATE-BINDING PERIPLASMIC PROTEIN UGPB"/>
    <property type="match status" value="1"/>
</dbReference>
<dbReference type="CDD" id="cd13585">
    <property type="entry name" value="PBP2_TMBP_like"/>
    <property type="match status" value="1"/>
</dbReference>
<dbReference type="Pfam" id="PF01547">
    <property type="entry name" value="SBP_bac_1"/>
    <property type="match status" value="1"/>
</dbReference>
<evidence type="ECO:0000313" key="8">
    <source>
        <dbReference type="Proteomes" id="UP000298246"/>
    </source>
</evidence>
<feature type="region of interest" description="Disordered" evidence="5">
    <location>
        <begin position="474"/>
        <end position="500"/>
    </location>
</feature>
<gene>
    <name evidence="7" type="ORF">B5M42_23730</name>
</gene>
<dbReference type="GO" id="GO:0030313">
    <property type="term" value="C:cell envelope"/>
    <property type="evidence" value="ECO:0007669"/>
    <property type="project" value="UniProtKB-SubCell"/>
</dbReference>
<reference evidence="7 8" key="1">
    <citation type="submission" date="2017-03" db="EMBL/GenBank/DDBJ databases">
        <title>Isolation of Levoglucosan Utilizing Bacteria.</title>
        <authorList>
            <person name="Arya A.S."/>
        </authorList>
    </citation>
    <scope>NUCLEOTIDE SEQUENCE [LARGE SCALE GENOMIC DNA]</scope>
    <source>
        <strain evidence="7 8">MEC069</strain>
    </source>
</reference>
<evidence type="ECO:0000256" key="6">
    <source>
        <dbReference type="SAM" id="SignalP"/>
    </source>
</evidence>
<comment type="subcellular location">
    <subcellularLocation>
        <location evidence="1">Cell envelope</location>
    </subcellularLocation>
</comment>
<name>A0A4Y8PRV6_9BACL</name>
<keyword evidence="3" id="KW-0813">Transport</keyword>
<keyword evidence="8" id="KW-1185">Reference proteome</keyword>
<protein>
    <submittedName>
        <fullName evidence="7">ABC transporter substrate-binding protein</fullName>
    </submittedName>
</protein>
<evidence type="ECO:0000256" key="1">
    <source>
        <dbReference type="ARBA" id="ARBA00004196"/>
    </source>
</evidence>
<dbReference type="OrthoDB" id="2675752at2"/>
<dbReference type="PROSITE" id="PS51257">
    <property type="entry name" value="PROKAR_LIPOPROTEIN"/>
    <property type="match status" value="1"/>
</dbReference>
<comment type="similarity">
    <text evidence="2">Belongs to the bacterial solute-binding protein 1 family.</text>
</comment>
<comment type="caution">
    <text evidence="7">The sequence shown here is derived from an EMBL/GenBank/DDBJ whole genome shotgun (WGS) entry which is preliminary data.</text>
</comment>
<keyword evidence="4 6" id="KW-0732">Signal</keyword>
<sequence>MKSMKRLLSVGLTLAMVAPLAVACTKTEKPQTEEERVLRIATSFGYGPDDEYFRQQFTEVFEFANPNIKIEIIPTTNDPYGKPLESGEKAPDPLEKLKEVMQGDNPPDVVMVDYDQLGDVINSNLLTQLDPLITKDKFDTSDMVPAVIDGLKKAGNGKLYALAPTFSSSALIYNKKLFTDAGANFPKDDMTWDEVFDLAKLVAKGEGDSRINGFSFSTSSQMDLFYGMQTYTAPLELKMFDENGEKMTVDTDQWEQVWSKLAQLQKDNVFPEIFDPSKPMDRKIDQDNPFAYDDFMSGRLAMGIVGYGQISQLINANKNAANYKGYTPIEWDVVTMPSHESAKGVGGSIYMNGIMGINVKAQNQDDAWKFIKFINGEEWARLKSHSSYNLVARKKYLQPKDGEDFHMEAFYNVLPAPSTDNTKLYRELPNLYQVQEIGRQQFQNVLQGKTAVRDALKEWQTQGDAMLKQMRENPTDGGVGVMPLDSVGSSTEVSAVPAAQ</sequence>
<feature type="signal peptide" evidence="6">
    <location>
        <begin position="1"/>
        <end position="23"/>
    </location>
</feature>
<dbReference type="AlphaFoldDB" id="A0A4Y8PRV6"/>
<evidence type="ECO:0000256" key="2">
    <source>
        <dbReference type="ARBA" id="ARBA00008520"/>
    </source>
</evidence>
<dbReference type="SUPFAM" id="SSF53850">
    <property type="entry name" value="Periplasmic binding protein-like II"/>
    <property type="match status" value="1"/>
</dbReference>
<evidence type="ECO:0000256" key="3">
    <source>
        <dbReference type="ARBA" id="ARBA00022448"/>
    </source>
</evidence>
<organism evidence="7 8">
    <name type="scientific">Paenibacillus athensensis</name>
    <dbReference type="NCBI Taxonomy" id="1967502"/>
    <lineage>
        <taxon>Bacteria</taxon>
        <taxon>Bacillati</taxon>
        <taxon>Bacillota</taxon>
        <taxon>Bacilli</taxon>
        <taxon>Bacillales</taxon>
        <taxon>Paenibacillaceae</taxon>
        <taxon>Paenibacillus</taxon>
    </lineage>
</organism>
<evidence type="ECO:0000313" key="7">
    <source>
        <dbReference type="EMBL" id="TFE83116.1"/>
    </source>
</evidence>
<dbReference type="PANTHER" id="PTHR43649">
    <property type="entry name" value="ARABINOSE-BINDING PROTEIN-RELATED"/>
    <property type="match status" value="1"/>
</dbReference>
<dbReference type="RefSeq" id="WP_134757441.1">
    <property type="nucleotide sequence ID" value="NZ_MYFO02000017.1"/>
</dbReference>
<dbReference type="Proteomes" id="UP000298246">
    <property type="component" value="Unassembled WGS sequence"/>
</dbReference>
<dbReference type="EMBL" id="MYFO01000057">
    <property type="protein sequence ID" value="TFE83116.1"/>
    <property type="molecule type" value="Genomic_DNA"/>
</dbReference>